<feature type="transmembrane region" description="Helical" evidence="5">
    <location>
        <begin position="250"/>
        <end position="272"/>
    </location>
</feature>
<evidence type="ECO:0000256" key="5">
    <source>
        <dbReference type="SAM" id="Phobius"/>
    </source>
</evidence>
<dbReference type="OrthoDB" id="5384040at2759"/>
<dbReference type="Proteomes" id="UP000277212">
    <property type="component" value="Unassembled WGS sequence"/>
</dbReference>
<keyword evidence="8" id="KW-1185">Reference proteome</keyword>
<organism evidence="7 8">
    <name type="scientific">Fusarium kuroshium</name>
    <dbReference type="NCBI Taxonomy" id="2010991"/>
    <lineage>
        <taxon>Eukaryota</taxon>
        <taxon>Fungi</taxon>
        <taxon>Dikarya</taxon>
        <taxon>Ascomycota</taxon>
        <taxon>Pezizomycotina</taxon>
        <taxon>Sordariomycetes</taxon>
        <taxon>Hypocreomycetidae</taxon>
        <taxon>Hypocreales</taxon>
        <taxon>Nectriaceae</taxon>
        <taxon>Fusarium</taxon>
        <taxon>Fusarium solani species complex</taxon>
    </lineage>
</organism>
<comment type="caution">
    <text evidence="7">The sequence shown here is derived from an EMBL/GenBank/DDBJ whole genome shotgun (WGS) entry which is preliminary data.</text>
</comment>
<sequence length="416" mass="46149">MHFATKSFLLHLLSASTALAGVIPVTTPTPTLSPSKVTLAPREDEPTAAPKSIFTTTNHITVGGVTNSHVTIPGHTIDIAIPTCKQTITPDENGYVPPGTCGAIWHYYPSFAAALTFAFLFGGLMVLHIWQAAKYQKRWCWVIIMASIWEMMAFIFRALSTKDQQSKGIYLVFQIFILLAPIWVNAYAYMTLGRMVYYFLPWRSILGMPAATLAAIFVGLDIVSFIVQLIGGSMAGPGAPPEEQQRAIHIYMGGIGLQEFFIVLFVGLCIRFQAKMHKLKGPGGFKDFITSSWGMLITALYFSLAMISIRIIYRLIEFSGGMGEDNALVTHEVYFYLLEAVPMFLALLVFNFVHPGRIMTGPHSDMPGLFSLIKNKLSRNKGKELLDNRSDSDVELRQEWQMPRAVGQYSDSAARA</sequence>
<name>A0A3M2RQF1_9HYPO</name>
<dbReference type="Pfam" id="PF04479">
    <property type="entry name" value="RTA1"/>
    <property type="match status" value="1"/>
</dbReference>
<keyword evidence="4 5" id="KW-0472">Membrane</keyword>
<feature type="chain" id="PRO_5018261659" description="RTA1 domain-containing protein" evidence="6">
    <location>
        <begin position="21"/>
        <end position="416"/>
    </location>
</feature>
<reference evidence="7 8" key="1">
    <citation type="submission" date="2017-06" db="EMBL/GenBank/DDBJ databases">
        <title>Comparative genomic analysis of Ambrosia Fusariam Clade fungi.</title>
        <authorList>
            <person name="Stajich J.E."/>
            <person name="Carrillo J."/>
            <person name="Kijimoto T."/>
            <person name="Eskalen A."/>
            <person name="O'Donnell K."/>
            <person name="Kasson M."/>
        </authorList>
    </citation>
    <scope>NUCLEOTIDE SEQUENCE [LARGE SCALE GENOMIC DNA]</scope>
    <source>
        <strain evidence="7">UCR3666</strain>
    </source>
</reference>
<keyword evidence="3 5" id="KW-1133">Transmembrane helix</keyword>
<dbReference type="PANTHER" id="PTHR31465:SF15">
    <property type="entry name" value="LIPID TRANSPORTER ATNI-RELATED"/>
    <property type="match status" value="1"/>
</dbReference>
<evidence type="ECO:0000256" key="2">
    <source>
        <dbReference type="ARBA" id="ARBA00022692"/>
    </source>
</evidence>
<evidence type="ECO:0000256" key="1">
    <source>
        <dbReference type="ARBA" id="ARBA00004141"/>
    </source>
</evidence>
<feature type="transmembrane region" description="Helical" evidence="5">
    <location>
        <begin position="168"/>
        <end position="189"/>
    </location>
</feature>
<dbReference type="AlphaFoldDB" id="A0A3M2RQF1"/>
<feature type="transmembrane region" description="Helical" evidence="5">
    <location>
        <begin position="139"/>
        <end position="156"/>
    </location>
</feature>
<feature type="transmembrane region" description="Helical" evidence="5">
    <location>
        <begin position="293"/>
        <end position="313"/>
    </location>
</feature>
<evidence type="ECO:0000256" key="3">
    <source>
        <dbReference type="ARBA" id="ARBA00022989"/>
    </source>
</evidence>
<evidence type="ECO:0000256" key="6">
    <source>
        <dbReference type="SAM" id="SignalP"/>
    </source>
</evidence>
<evidence type="ECO:0000313" key="8">
    <source>
        <dbReference type="Proteomes" id="UP000277212"/>
    </source>
</evidence>
<feature type="signal peptide" evidence="6">
    <location>
        <begin position="1"/>
        <end position="20"/>
    </location>
</feature>
<dbReference type="STRING" id="2010991.A0A3M2RQF1"/>
<evidence type="ECO:0000313" key="7">
    <source>
        <dbReference type="EMBL" id="RMJ07514.1"/>
    </source>
</evidence>
<accession>A0A3M2RQF1</accession>
<dbReference type="GO" id="GO:0016020">
    <property type="term" value="C:membrane"/>
    <property type="evidence" value="ECO:0007669"/>
    <property type="project" value="UniProtKB-SubCell"/>
</dbReference>
<comment type="subcellular location">
    <subcellularLocation>
        <location evidence="1">Membrane</location>
        <topology evidence="1">Multi-pass membrane protein</topology>
    </subcellularLocation>
</comment>
<evidence type="ECO:0008006" key="9">
    <source>
        <dbReference type="Google" id="ProtNLM"/>
    </source>
</evidence>
<evidence type="ECO:0000256" key="4">
    <source>
        <dbReference type="ARBA" id="ARBA00023136"/>
    </source>
</evidence>
<dbReference type="InterPro" id="IPR007568">
    <property type="entry name" value="RTA1"/>
</dbReference>
<keyword evidence="6" id="KW-0732">Signal</keyword>
<dbReference type="PANTHER" id="PTHR31465">
    <property type="entry name" value="PROTEIN RTA1-RELATED"/>
    <property type="match status" value="1"/>
</dbReference>
<feature type="transmembrane region" description="Helical" evidence="5">
    <location>
        <begin position="107"/>
        <end position="127"/>
    </location>
</feature>
<protein>
    <recommendedName>
        <fullName evidence="9">RTA1 domain-containing protein</fullName>
    </recommendedName>
</protein>
<feature type="transmembrane region" description="Helical" evidence="5">
    <location>
        <begin position="333"/>
        <end position="353"/>
    </location>
</feature>
<feature type="transmembrane region" description="Helical" evidence="5">
    <location>
        <begin position="210"/>
        <end position="230"/>
    </location>
</feature>
<keyword evidence="2 5" id="KW-0812">Transmembrane</keyword>
<gene>
    <name evidence="7" type="ORF">CDV36_012888</name>
</gene>
<proteinExistence type="predicted"/>
<dbReference type="EMBL" id="NKUJ01000337">
    <property type="protein sequence ID" value="RMJ07514.1"/>
    <property type="molecule type" value="Genomic_DNA"/>
</dbReference>